<dbReference type="PANTHER" id="PTHR24198">
    <property type="entry name" value="ANKYRIN REPEAT AND PROTEIN KINASE DOMAIN-CONTAINING PROTEIN"/>
    <property type="match status" value="1"/>
</dbReference>
<evidence type="ECO:0000256" key="4">
    <source>
        <dbReference type="SAM" id="Phobius"/>
    </source>
</evidence>
<accession>A0A813GW79</accession>
<dbReference type="InterPro" id="IPR002110">
    <property type="entry name" value="Ankyrin_rpt"/>
</dbReference>
<feature type="region of interest" description="Disordered" evidence="3">
    <location>
        <begin position="39"/>
        <end position="81"/>
    </location>
</feature>
<keyword evidence="6" id="KW-1185">Reference proteome</keyword>
<dbReference type="Gene3D" id="1.25.40.20">
    <property type="entry name" value="Ankyrin repeat-containing domain"/>
    <property type="match status" value="1"/>
</dbReference>
<protein>
    <submittedName>
        <fullName evidence="5">Uncharacterized protein</fullName>
    </submittedName>
</protein>
<name>A0A813GW79_POLGL</name>
<keyword evidence="4" id="KW-1133">Transmembrane helix</keyword>
<reference evidence="5" key="1">
    <citation type="submission" date="2021-02" db="EMBL/GenBank/DDBJ databases">
        <authorList>
            <person name="Dougan E. K."/>
            <person name="Rhodes N."/>
            <person name="Thang M."/>
            <person name="Chan C."/>
        </authorList>
    </citation>
    <scope>NUCLEOTIDE SEQUENCE</scope>
</reference>
<dbReference type="Proteomes" id="UP000654075">
    <property type="component" value="Unassembled WGS sequence"/>
</dbReference>
<evidence type="ECO:0000313" key="6">
    <source>
        <dbReference type="Proteomes" id="UP000654075"/>
    </source>
</evidence>
<dbReference type="SMART" id="SM00248">
    <property type="entry name" value="ANK"/>
    <property type="match status" value="3"/>
</dbReference>
<dbReference type="PANTHER" id="PTHR24198:SF165">
    <property type="entry name" value="ANKYRIN REPEAT-CONTAINING PROTEIN-RELATED"/>
    <property type="match status" value="1"/>
</dbReference>
<dbReference type="EMBL" id="CAJNNV010029363">
    <property type="protein sequence ID" value="CAE8628253.1"/>
    <property type="molecule type" value="Genomic_DNA"/>
</dbReference>
<dbReference type="OrthoDB" id="2157354at2759"/>
<dbReference type="Pfam" id="PF12796">
    <property type="entry name" value="Ank_2"/>
    <property type="match status" value="1"/>
</dbReference>
<evidence type="ECO:0000256" key="3">
    <source>
        <dbReference type="SAM" id="MobiDB-lite"/>
    </source>
</evidence>
<keyword evidence="4" id="KW-0812">Transmembrane</keyword>
<comment type="caution">
    <text evidence="5">The sequence shown here is derived from an EMBL/GenBank/DDBJ whole genome shotgun (WGS) entry which is preliminary data.</text>
</comment>
<proteinExistence type="predicted"/>
<organism evidence="5 6">
    <name type="scientific">Polarella glacialis</name>
    <name type="common">Dinoflagellate</name>
    <dbReference type="NCBI Taxonomy" id="89957"/>
    <lineage>
        <taxon>Eukaryota</taxon>
        <taxon>Sar</taxon>
        <taxon>Alveolata</taxon>
        <taxon>Dinophyceae</taxon>
        <taxon>Suessiales</taxon>
        <taxon>Suessiaceae</taxon>
        <taxon>Polarella</taxon>
    </lineage>
</organism>
<feature type="compositionally biased region" description="Low complexity" evidence="3">
    <location>
        <begin position="57"/>
        <end position="67"/>
    </location>
</feature>
<keyword evidence="2" id="KW-0040">ANK repeat</keyword>
<feature type="transmembrane region" description="Helical" evidence="4">
    <location>
        <begin position="12"/>
        <end position="34"/>
    </location>
</feature>
<sequence>MAEQSAGSARRIGLQEALAAAGAAIVALGGVLWYRRRAEQQHQQQQQRLQDERAEAESSSAVAKEAALPSSSLPVEPTPTATRSAASAALWRALEAPKSEWDPDTFVAALQTDPNAHRVCDDTGRAPLTFAIQRNKPFAARSLLAARADASTVGPRGWTSLHYCALDGRDIELLGLLAAARADPNAVTNDGMPVLFYATNAGNEAAVNALIHAGARPDAVKQAARRHGGTLLGD</sequence>
<gene>
    <name evidence="5" type="ORF">PGLA1383_LOCUS44921</name>
</gene>
<evidence type="ECO:0000313" key="5">
    <source>
        <dbReference type="EMBL" id="CAE8628253.1"/>
    </source>
</evidence>
<keyword evidence="4" id="KW-0472">Membrane</keyword>
<dbReference type="InterPro" id="IPR036770">
    <property type="entry name" value="Ankyrin_rpt-contain_sf"/>
</dbReference>
<evidence type="ECO:0000256" key="2">
    <source>
        <dbReference type="ARBA" id="ARBA00023043"/>
    </source>
</evidence>
<evidence type="ECO:0000256" key="1">
    <source>
        <dbReference type="ARBA" id="ARBA00022737"/>
    </source>
</evidence>
<keyword evidence="1" id="KW-0677">Repeat</keyword>
<dbReference type="SUPFAM" id="SSF48403">
    <property type="entry name" value="Ankyrin repeat"/>
    <property type="match status" value="1"/>
</dbReference>
<dbReference type="AlphaFoldDB" id="A0A813GW79"/>